<sequence>MSQQSSSSKQPLIIGVSGGSGSGKTTIARRLIKELGQQSIALLQMDSYYKQLDLPYEQRKLQNFDHPLSFDTDLLVADLQQLRNFESIEVPIYDFVKSNRTAETRHQEPANVIVLEGIFALYDQRLRDLMDIKVFVDTDDDIRLIRRIKRDVEHRGYTLETIFDQYLEHVRPMYQQFIEPTKRYADLIIPEGGANEVAIDLLTSKIKYLIYQGHKYNK</sequence>
<dbReference type="GO" id="GO:0044206">
    <property type="term" value="P:UMP salvage"/>
    <property type="evidence" value="ECO:0007669"/>
    <property type="project" value="UniProtKB-UniRule"/>
</dbReference>
<comment type="similarity">
    <text evidence="4 16 17">Belongs to the uridine kinase family.</text>
</comment>
<gene>
    <name evidence="16" type="primary">udk</name>
    <name evidence="19" type="ORF">DS832_02010</name>
</gene>
<comment type="catalytic activity">
    <reaction evidence="14 17">
        <text>cytidine + ATP = CMP + ADP + H(+)</text>
        <dbReference type="Rhea" id="RHEA:24674"/>
        <dbReference type="ChEBI" id="CHEBI:15378"/>
        <dbReference type="ChEBI" id="CHEBI:17562"/>
        <dbReference type="ChEBI" id="CHEBI:30616"/>
        <dbReference type="ChEBI" id="CHEBI:60377"/>
        <dbReference type="ChEBI" id="CHEBI:456216"/>
        <dbReference type="EC" id="2.7.1.48"/>
    </reaction>
</comment>
<dbReference type="InterPro" id="IPR000764">
    <property type="entry name" value="Uridine_kinase-like"/>
</dbReference>
<evidence type="ECO:0000256" key="6">
    <source>
        <dbReference type="ARBA" id="ARBA00021478"/>
    </source>
</evidence>
<dbReference type="Proteomes" id="UP000284822">
    <property type="component" value="Unassembled WGS sequence"/>
</dbReference>
<evidence type="ECO:0000256" key="18">
    <source>
        <dbReference type="SAM" id="MobiDB-lite"/>
    </source>
</evidence>
<evidence type="ECO:0000256" key="12">
    <source>
        <dbReference type="ARBA" id="ARBA00030641"/>
    </source>
</evidence>
<comment type="pathway">
    <text evidence="3 16 17">Pyrimidine metabolism; CTP biosynthesis via salvage pathway; CTP from cytidine: step 1/3.</text>
</comment>
<comment type="caution">
    <text evidence="19">The sequence shown here is derived from an EMBL/GenBank/DDBJ whole genome shotgun (WGS) entry which is preliminary data.</text>
</comment>
<comment type="catalytic activity">
    <reaction evidence="15 16 17">
        <text>uridine + ATP = UMP + ADP + H(+)</text>
        <dbReference type="Rhea" id="RHEA:16825"/>
        <dbReference type="ChEBI" id="CHEBI:15378"/>
        <dbReference type="ChEBI" id="CHEBI:16704"/>
        <dbReference type="ChEBI" id="CHEBI:30616"/>
        <dbReference type="ChEBI" id="CHEBI:57865"/>
        <dbReference type="ChEBI" id="CHEBI:456216"/>
        <dbReference type="EC" id="2.7.1.48"/>
    </reaction>
</comment>
<evidence type="ECO:0000256" key="3">
    <source>
        <dbReference type="ARBA" id="ARBA00004784"/>
    </source>
</evidence>
<evidence type="ECO:0000256" key="7">
    <source>
        <dbReference type="ARBA" id="ARBA00022490"/>
    </source>
</evidence>
<comment type="pathway">
    <text evidence="2 16 17">Pyrimidine metabolism; UMP biosynthesis via salvage pathway; UMP from uridine: step 1/1.</text>
</comment>
<keyword evidence="11 16" id="KW-0067">ATP-binding</keyword>
<dbReference type="EMBL" id="QOCS01000005">
    <property type="protein sequence ID" value="RHW48359.1"/>
    <property type="molecule type" value="Genomic_DNA"/>
</dbReference>
<dbReference type="EC" id="2.7.1.48" evidence="5 16"/>
<evidence type="ECO:0000256" key="4">
    <source>
        <dbReference type="ARBA" id="ARBA00005408"/>
    </source>
</evidence>
<proteinExistence type="inferred from homology"/>
<dbReference type="GO" id="GO:0044211">
    <property type="term" value="P:CTP salvage"/>
    <property type="evidence" value="ECO:0007669"/>
    <property type="project" value="UniProtKB-UniRule"/>
</dbReference>
<evidence type="ECO:0000256" key="9">
    <source>
        <dbReference type="ARBA" id="ARBA00022741"/>
    </source>
</evidence>
<evidence type="ECO:0000313" key="19">
    <source>
        <dbReference type="EMBL" id="RHW48359.1"/>
    </source>
</evidence>
<feature type="compositionally biased region" description="Polar residues" evidence="18">
    <location>
        <begin position="1"/>
        <end position="10"/>
    </location>
</feature>
<dbReference type="InterPro" id="IPR026008">
    <property type="entry name" value="Uridine_kinase"/>
</dbReference>
<evidence type="ECO:0000256" key="1">
    <source>
        <dbReference type="ARBA" id="ARBA00004496"/>
    </source>
</evidence>
<protein>
    <recommendedName>
        <fullName evidence="6 16">Uridine kinase</fullName>
        <ecNumber evidence="5 16">2.7.1.48</ecNumber>
    </recommendedName>
    <alternativeName>
        <fullName evidence="12 16">Cytidine monophosphokinase</fullName>
    </alternativeName>
    <alternativeName>
        <fullName evidence="13 16">Uridine monophosphokinase</fullName>
    </alternativeName>
</protein>
<dbReference type="InterPro" id="IPR003593">
    <property type="entry name" value="AAA+_ATPase"/>
</dbReference>
<dbReference type="GO" id="GO:0005737">
    <property type="term" value="C:cytoplasm"/>
    <property type="evidence" value="ECO:0007669"/>
    <property type="project" value="UniProtKB-SubCell"/>
</dbReference>
<keyword evidence="10 16" id="KW-0418">Kinase</keyword>
<dbReference type="RefSeq" id="WP_118908046.1">
    <property type="nucleotide sequence ID" value="NZ_CP031513.1"/>
</dbReference>
<dbReference type="CDD" id="cd02023">
    <property type="entry name" value="UMPK"/>
    <property type="match status" value="1"/>
</dbReference>
<dbReference type="HAMAP" id="MF_00551">
    <property type="entry name" value="Uridine_kinase"/>
    <property type="match status" value="1"/>
</dbReference>
<keyword evidence="9 16" id="KW-0547">Nucleotide-binding</keyword>
<evidence type="ECO:0000256" key="11">
    <source>
        <dbReference type="ARBA" id="ARBA00022840"/>
    </source>
</evidence>
<evidence type="ECO:0000256" key="5">
    <source>
        <dbReference type="ARBA" id="ARBA00012137"/>
    </source>
</evidence>
<organism evidence="19 20">
    <name type="scientific">Bombilactobacillus bombi</name>
    <dbReference type="NCBI Taxonomy" id="1303590"/>
    <lineage>
        <taxon>Bacteria</taxon>
        <taxon>Bacillati</taxon>
        <taxon>Bacillota</taxon>
        <taxon>Bacilli</taxon>
        <taxon>Lactobacillales</taxon>
        <taxon>Lactobacillaceae</taxon>
        <taxon>Bombilactobacillus</taxon>
    </lineage>
</organism>
<feature type="binding site" evidence="16">
    <location>
        <begin position="18"/>
        <end position="25"/>
    </location>
    <ligand>
        <name>ATP</name>
        <dbReference type="ChEBI" id="CHEBI:30616"/>
    </ligand>
</feature>
<feature type="region of interest" description="Disordered" evidence="18">
    <location>
        <begin position="1"/>
        <end position="23"/>
    </location>
</feature>
<dbReference type="Pfam" id="PF00485">
    <property type="entry name" value="PRK"/>
    <property type="match status" value="1"/>
</dbReference>
<dbReference type="GO" id="GO:0005524">
    <property type="term" value="F:ATP binding"/>
    <property type="evidence" value="ECO:0007669"/>
    <property type="project" value="UniProtKB-UniRule"/>
</dbReference>
<evidence type="ECO:0000256" key="8">
    <source>
        <dbReference type="ARBA" id="ARBA00022679"/>
    </source>
</evidence>
<reference evidence="19 20" key="1">
    <citation type="submission" date="2018-07" db="EMBL/GenBank/DDBJ databases">
        <title>Genome sequences of six Lactobacillus spp. isolated from bumble bee guts.</title>
        <authorList>
            <person name="Motta E.V.S."/>
            <person name="Moran N.A."/>
        </authorList>
    </citation>
    <scope>NUCLEOTIDE SEQUENCE [LARGE SCALE GENOMIC DNA]</scope>
    <source>
        <strain evidence="19 20">LV-8.1</strain>
    </source>
</reference>
<evidence type="ECO:0000256" key="13">
    <source>
        <dbReference type="ARBA" id="ARBA00031452"/>
    </source>
</evidence>
<evidence type="ECO:0000256" key="15">
    <source>
        <dbReference type="ARBA" id="ARBA00048909"/>
    </source>
</evidence>
<dbReference type="GO" id="GO:0004849">
    <property type="term" value="F:uridine kinase activity"/>
    <property type="evidence" value="ECO:0007669"/>
    <property type="project" value="UniProtKB-UniRule"/>
</dbReference>
<dbReference type="PANTHER" id="PTHR10285">
    <property type="entry name" value="URIDINE KINASE"/>
    <property type="match status" value="1"/>
</dbReference>
<dbReference type="KEGG" id="lbm:DS830_01990"/>
<dbReference type="UniPathway" id="UPA00579">
    <property type="reaction ID" value="UER00640"/>
</dbReference>
<dbReference type="InterPro" id="IPR027417">
    <property type="entry name" value="P-loop_NTPase"/>
</dbReference>
<dbReference type="SMART" id="SM00382">
    <property type="entry name" value="AAA"/>
    <property type="match status" value="1"/>
</dbReference>
<evidence type="ECO:0000313" key="20">
    <source>
        <dbReference type="Proteomes" id="UP000284822"/>
    </source>
</evidence>
<evidence type="ECO:0000256" key="16">
    <source>
        <dbReference type="HAMAP-Rule" id="MF_00551"/>
    </source>
</evidence>
<evidence type="ECO:0000256" key="10">
    <source>
        <dbReference type="ARBA" id="ARBA00022777"/>
    </source>
</evidence>
<dbReference type="SUPFAM" id="SSF52540">
    <property type="entry name" value="P-loop containing nucleoside triphosphate hydrolases"/>
    <property type="match status" value="1"/>
</dbReference>
<dbReference type="AlphaFoldDB" id="A0A347SQJ8"/>
<dbReference type="InterPro" id="IPR006083">
    <property type="entry name" value="PRK/URK"/>
</dbReference>
<dbReference type="Gene3D" id="3.40.50.300">
    <property type="entry name" value="P-loop containing nucleotide triphosphate hydrolases"/>
    <property type="match status" value="1"/>
</dbReference>
<keyword evidence="8 16" id="KW-0808">Transferase</keyword>
<name>A0A347SQJ8_9LACO</name>
<keyword evidence="7 16" id="KW-0963">Cytoplasm</keyword>
<dbReference type="PRINTS" id="PR00988">
    <property type="entry name" value="URIDINKINASE"/>
</dbReference>
<accession>A0A347SQJ8</accession>
<dbReference type="NCBIfam" id="TIGR00235">
    <property type="entry name" value="udk"/>
    <property type="match status" value="1"/>
</dbReference>
<evidence type="ECO:0000256" key="14">
    <source>
        <dbReference type="ARBA" id="ARBA00047436"/>
    </source>
</evidence>
<comment type="subcellular location">
    <subcellularLocation>
        <location evidence="1 16 17">Cytoplasm</location>
    </subcellularLocation>
</comment>
<evidence type="ECO:0000256" key="2">
    <source>
        <dbReference type="ARBA" id="ARBA00004690"/>
    </source>
</evidence>
<dbReference type="UniPathway" id="UPA00574">
    <property type="reaction ID" value="UER00637"/>
</dbReference>
<dbReference type="NCBIfam" id="NF004018">
    <property type="entry name" value="PRK05480.1"/>
    <property type="match status" value="1"/>
</dbReference>
<evidence type="ECO:0000256" key="17">
    <source>
        <dbReference type="RuleBase" id="RU003825"/>
    </source>
</evidence>